<evidence type="ECO:0000313" key="2">
    <source>
        <dbReference type="Proteomes" id="UP000195162"/>
    </source>
</evidence>
<dbReference type="EMBL" id="NGIR01000020">
    <property type="protein sequence ID" value="OTU28907.1"/>
    <property type="molecule type" value="Genomic_DNA"/>
</dbReference>
<sequence>MPSLLPPNTTKFEINFDSAFSRVSQIEISTRQFNDPMKAPYSVLPWLAWEKSVDIWNKNWSESQKRQTIQNAYKVHSSKGTIGSLESALSSLGYQIKVQEWFTSSPPLKPYTFNLFIEISQERLRAGDLKDIFEVVKTSKNLRSKLLTTSLSIRSDAELYLAAALTAGHETQFSRAPGGLYLDGTWALDGEKQLSGVDF</sequence>
<accession>A0A242U6R3</accession>
<evidence type="ECO:0000313" key="1">
    <source>
        <dbReference type="EMBL" id="OTU28907.1"/>
    </source>
</evidence>
<dbReference type="InterPro" id="IPR006521">
    <property type="entry name" value="Tail_protein_I"/>
</dbReference>
<protein>
    <submittedName>
        <fullName evidence="1">Phage tail protein I</fullName>
    </submittedName>
</protein>
<name>A0A242U6R3_ACIPI</name>
<gene>
    <name evidence="1" type="ORF">CAT59_06810</name>
</gene>
<comment type="caution">
    <text evidence="1">The sequence shown here is derived from an EMBL/GenBank/DDBJ whole genome shotgun (WGS) entry which is preliminary data.</text>
</comment>
<dbReference type="NCBIfam" id="TIGR01634">
    <property type="entry name" value="tail_P2_I"/>
    <property type="match status" value="1"/>
</dbReference>
<dbReference type="RefSeq" id="WP_086375881.1">
    <property type="nucleotide sequence ID" value="NZ_NGIR01000020.1"/>
</dbReference>
<dbReference type="AlphaFoldDB" id="A0A242U6R3"/>
<dbReference type="Pfam" id="PF09684">
    <property type="entry name" value="Tail_P2_I"/>
    <property type="match status" value="1"/>
</dbReference>
<organism evidence="1 2">
    <name type="scientific">Acinetobacter pittii</name>
    <name type="common">Acinetobacter genomosp. 3</name>
    <dbReference type="NCBI Taxonomy" id="48296"/>
    <lineage>
        <taxon>Bacteria</taxon>
        <taxon>Pseudomonadati</taxon>
        <taxon>Pseudomonadota</taxon>
        <taxon>Gammaproteobacteria</taxon>
        <taxon>Moraxellales</taxon>
        <taxon>Moraxellaceae</taxon>
        <taxon>Acinetobacter</taxon>
        <taxon>Acinetobacter calcoaceticus/baumannii complex</taxon>
    </lineage>
</organism>
<reference evidence="1 2" key="1">
    <citation type="submission" date="2017-05" db="EMBL/GenBank/DDBJ databases">
        <authorList>
            <person name="Song R."/>
            <person name="Chenine A.L."/>
            <person name="Ruprecht R.M."/>
        </authorList>
    </citation>
    <scope>NUCLEOTIDE SEQUENCE [LARGE SCALE GENOMIC DNA]</scope>
    <source>
        <strain evidence="1 2">ARLG1955</strain>
    </source>
</reference>
<proteinExistence type="predicted"/>
<dbReference type="Proteomes" id="UP000195162">
    <property type="component" value="Unassembled WGS sequence"/>
</dbReference>